<evidence type="ECO:0000256" key="2">
    <source>
        <dbReference type="ARBA" id="ARBA00013048"/>
    </source>
</evidence>
<dbReference type="FunFam" id="3.40.605.10:FF:000003">
    <property type="entry name" value="Methylmalonate-semialdehyde dehydrogenase [acylating]"/>
    <property type="match status" value="1"/>
</dbReference>
<dbReference type="SUPFAM" id="SSF53720">
    <property type="entry name" value="ALDH-like"/>
    <property type="match status" value="1"/>
</dbReference>
<evidence type="ECO:0000313" key="7">
    <source>
        <dbReference type="Proteomes" id="UP000297753"/>
    </source>
</evidence>
<dbReference type="PANTHER" id="PTHR43866:SF3">
    <property type="entry name" value="METHYLMALONATE-SEMIALDEHYDE DEHYDROGENASE [ACYLATING], MITOCHONDRIAL"/>
    <property type="match status" value="1"/>
</dbReference>
<sequence>MTQLVPLFIGGEFCQSNSDEWLEVTNPANNAVIAELPCATNDEMERAIQNAHDTFLTWKEVAVSERARLMLRYQHLLKEHHDDLAELLSKETGKTTVDAKGDVWRGIEVVEQATNIASNMMGETVENVATDIDSYSLIQPLGVCCGITPFNFPAMIPLWMFPLAIAAGNTFVLKPSEQVPLTAMRLAELFEQAGAPKGVLQVVHGGKPQVDYLLAHPTIKAVSFVGSVPVAQYIYQTGTSHNKRVQAFAGAKNHMVIMPDANKNQVLSNLVGASVGAAGQRCMAISVAVFVGSSKEWIGELAGEMAKVTPGAWNDDNAGYGPLISKQAKARVVALIDEGKAQGAKCELDGSQCEVDGMPDGNWLGPTLFSGVTTDMSIYQQEIFGPVLVCLEVETLEEAIALINKNPYGNGTSIFTANGAAARKYQHEIQVGQVGINVPIPVPLPFFSFTGWRGSFYGDLHAYGKQAVRFYTETKTVTARWFDGDIPTGPNMTIQLR</sequence>
<feature type="domain" description="Aldehyde dehydrogenase" evidence="5">
    <location>
        <begin position="15"/>
        <end position="477"/>
    </location>
</feature>
<dbReference type="Gene3D" id="3.40.605.10">
    <property type="entry name" value="Aldehyde Dehydrogenase, Chain A, domain 1"/>
    <property type="match status" value="1"/>
</dbReference>
<dbReference type="InterPro" id="IPR010061">
    <property type="entry name" value="MeMal-semiAld_DH"/>
</dbReference>
<dbReference type="InterPro" id="IPR016163">
    <property type="entry name" value="Ald_DH_C"/>
</dbReference>
<gene>
    <name evidence="6" type="ORF">ELS82_16140</name>
</gene>
<dbReference type="InterPro" id="IPR016162">
    <property type="entry name" value="Ald_DH_N"/>
</dbReference>
<organism evidence="6 7">
    <name type="scientific">Vibrio ouci</name>
    <dbReference type="NCBI Taxonomy" id="2499078"/>
    <lineage>
        <taxon>Bacteria</taxon>
        <taxon>Pseudomonadati</taxon>
        <taxon>Pseudomonadota</taxon>
        <taxon>Gammaproteobacteria</taxon>
        <taxon>Vibrionales</taxon>
        <taxon>Vibrionaceae</taxon>
        <taxon>Vibrio</taxon>
    </lineage>
</organism>
<dbReference type="Proteomes" id="UP000297753">
    <property type="component" value="Unassembled WGS sequence"/>
</dbReference>
<evidence type="ECO:0000256" key="1">
    <source>
        <dbReference type="ARBA" id="ARBA00009986"/>
    </source>
</evidence>
<dbReference type="EMBL" id="SATR01000026">
    <property type="protein sequence ID" value="TFH90543.1"/>
    <property type="molecule type" value="Genomic_DNA"/>
</dbReference>
<evidence type="ECO:0000313" key="6">
    <source>
        <dbReference type="EMBL" id="TFH90543.1"/>
    </source>
</evidence>
<reference evidence="6 7" key="1">
    <citation type="submission" date="2019-01" db="EMBL/GenBank/DDBJ databases">
        <title>Vibrio BEI176 sp. nov, a marine bacterium isolated from China: eastern marignal seas.</title>
        <authorList>
            <person name="Li B."/>
        </authorList>
    </citation>
    <scope>NUCLEOTIDE SEQUENCE [LARGE SCALE GENOMIC DNA]</scope>
    <source>
        <strain evidence="6 7">BEI176</strain>
    </source>
</reference>
<dbReference type="NCBIfam" id="TIGR01722">
    <property type="entry name" value="MMSDH"/>
    <property type="match status" value="1"/>
</dbReference>
<dbReference type="InterPro" id="IPR016161">
    <property type="entry name" value="Ald_DH/histidinol_DH"/>
</dbReference>
<keyword evidence="3" id="KW-0560">Oxidoreductase</keyword>
<protein>
    <recommendedName>
        <fullName evidence="2">methylmalonate-semialdehyde dehydrogenase (CoA acylating)</fullName>
        <ecNumber evidence="2">1.2.1.27</ecNumber>
    </recommendedName>
</protein>
<proteinExistence type="inferred from homology"/>
<dbReference type="InterPro" id="IPR015590">
    <property type="entry name" value="Aldehyde_DH_dom"/>
</dbReference>
<dbReference type="OrthoDB" id="9812625at2"/>
<dbReference type="FunFam" id="3.40.309.10:FF:000002">
    <property type="entry name" value="Methylmalonate-semialdehyde dehydrogenase (Acylating)"/>
    <property type="match status" value="1"/>
</dbReference>
<dbReference type="CDD" id="cd07085">
    <property type="entry name" value="ALDH_F6_MMSDH"/>
    <property type="match status" value="1"/>
</dbReference>
<dbReference type="GO" id="GO:0004491">
    <property type="term" value="F:methylmalonate-semialdehyde dehydrogenase (acylating, NAD) activity"/>
    <property type="evidence" value="ECO:0007669"/>
    <property type="project" value="UniProtKB-EC"/>
</dbReference>
<evidence type="ECO:0000259" key="5">
    <source>
        <dbReference type="Pfam" id="PF00171"/>
    </source>
</evidence>
<dbReference type="GO" id="GO:0006210">
    <property type="term" value="P:thymine catabolic process"/>
    <property type="evidence" value="ECO:0007669"/>
    <property type="project" value="TreeGrafter"/>
</dbReference>
<dbReference type="GO" id="GO:0006574">
    <property type="term" value="P:L-valine catabolic process"/>
    <property type="evidence" value="ECO:0007669"/>
    <property type="project" value="TreeGrafter"/>
</dbReference>
<evidence type="ECO:0000256" key="4">
    <source>
        <dbReference type="ARBA" id="ARBA00023027"/>
    </source>
</evidence>
<dbReference type="RefSeq" id="WP_134836389.1">
    <property type="nucleotide sequence ID" value="NZ_SATR01000026.1"/>
</dbReference>
<name>A0A4Y8WD52_9VIBR</name>
<keyword evidence="4" id="KW-0520">NAD</keyword>
<dbReference type="InterPro" id="IPR016160">
    <property type="entry name" value="Ald_DH_CS_CYS"/>
</dbReference>
<comment type="similarity">
    <text evidence="1">Belongs to the aldehyde dehydrogenase family.</text>
</comment>
<comment type="caution">
    <text evidence="6">The sequence shown here is derived from an EMBL/GenBank/DDBJ whole genome shotgun (WGS) entry which is preliminary data.</text>
</comment>
<dbReference type="EC" id="1.2.1.27" evidence="2"/>
<dbReference type="Pfam" id="PF00171">
    <property type="entry name" value="Aldedh"/>
    <property type="match status" value="1"/>
</dbReference>
<dbReference type="AlphaFoldDB" id="A0A4Y8WD52"/>
<keyword evidence="7" id="KW-1185">Reference proteome</keyword>
<dbReference type="PANTHER" id="PTHR43866">
    <property type="entry name" value="MALONATE-SEMIALDEHYDE DEHYDROGENASE"/>
    <property type="match status" value="1"/>
</dbReference>
<dbReference type="PROSITE" id="PS00070">
    <property type="entry name" value="ALDEHYDE_DEHYDR_CYS"/>
    <property type="match status" value="1"/>
</dbReference>
<dbReference type="Gene3D" id="3.40.309.10">
    <property type="entry name" value="Aldehyde Dehydrogenase, Chain A, domain 2"/>
    <property type="match status" value="1"/>
</dbReference>
<accession>A0A4Y8WD52</accession>
<evidence type="ECO:0000256" key="3">
    <source>
        <dbReference type="ARBA" id="ARBA00023002"/>
    </source>
</evidence>